<gene>
    <name evidence="1" type="ORF">MENTE1834_LOCUS27181</name>
</gene>
<protein>
    <submittedName>
        <fullName evidence="1">Uncharacterized protein</fullName>
    </submittedName>
</protein>
<accession>A0ACB0ZLQ0</accession>
<dbReference type="EMBL" id="CAVMJV010000040">
    <property type="protein sequence ID" value="CAK5080031.1"/>
    <property type="molecule type" value="Genomic_DNA"/>
</dbReference>
<organism evidence="1 2">
    <name type="scientific">Meloidogyne enterolobii</name>
    <name type="common">Root-knot nematode worm</name>
    <name type="synonym">Meloidogyne mayaguensis</name>
    <dbReference type="NCBI Taxonomy" id="390850"/>
    <lineage>
        <taxon>Eukaryota</taxon>
        <taxon>Metazoa</taxon>
        <taxon>Ecdysozoa</taxon>
        <taxon>Nematoda</taxon>
        <taxon>Chromadorea</taxon>
        <taxon>Rhabditida</taxon>
        <taxon>Tylenchina</taxon>
        <taxon>Tylenchomorpha</taxon>
        <taxon>Tylenchoidea</taxon>
        <taxon>Meloidogynidae</taxon>
        <taxon>Meloidogyninae</taxon>
        <taxon>Meloidogyne</taxon>
    </lineage>
</organism>
<proteinExistence type="predicted"/>
<name>A0ACB0ZLQ0_MELEN</name>
<evidence type="ECO:0000313" key="2">
    <source>
        <dbReference type="Proteomes" id="UP001497535"/>
    </source>
</evidence>
<reference evidence="1" key="1">
    <citation type="submission" date="2023-11" db="EMBL/GenBank/DDBJ databases">
        <authorList>
            <person name="Poullet M."/>
        </authorList>
    </citation>
    <scope>NUCLEOTIDE SEQUENCE</scope>
    <source>
        <strain evidence="1">E1834</strain>
    </source>
</reference>
<comment type="caution">
    <text evidence="1">The sequence shown here is derived from an EMBL/GenBank/DDBJ whole genome shotgun (WGS) entry which is preliminary data.</text>
</comment>
<keyword evidence="2" id="KW-1185">Reference proteome</keyword>
<sequence>MGDKKSLWKERGWERMGDKIPERVQLKSNLFHLRTPPPPPPQSLFDSSFCSNGGICVIFYLHHLLVQLIIVSRKPQILTC</sequence>
<dbReference type="Proteomes" id="UP001497535">
    <property type="component" value="Unassembled WGS sequence"/>
</dbReference>
<evidence type="ECO:0000313" key="1">
    <source>
        <dbReference type="EMBL" id="CAK5080031.1"/>
    </source>
</evidence>